<comment type="subcellular location">
    <subcellularLocation>
        <location evidence="1">Membrane</location>
        <topology evidence="1">Multi-pass membrane protein</topology>
    </subcellularLocation>
</comment>
<dbReference type="InterPro" id="IPR011701">
    <property type="entry name" value="MFS"/>
</dbReference>
<dbReference type="InterPro" id="IPR036259">
    <property type="entry name" value="MFS_trans_sf"/>
</dbReference>
<evidence type="ECO:0000313" key="9">
    <source>
        <dbReference type="EMBL" id="KAK7432757.1"/>
    </source>
</evidence>
<dbReference type="EMBL" id="JAZAVK010000003">
    <property type="protein sequence ID" value="KAK7432757.1"/>
    <property type="molecule type" value="Genomic_DNA"/>
</dbReference>
<feature type="transmembrane region" description="Helical" evidence="7">
    <location>
        <begin position="37"/>
        <end position="54"/>
    </location>
</feature>
<feature type="region of interest" description="Disordered" evidence="6">
    <location>
        <begin position="192"/>
        <end position="212"/>
    </location>
</feature>
<dbReference type="Proteomes" id="UP001498421">
    <property type="component" value="Unassembled WGS sequence"/>
</dbReference>
<name>A0ABR1IIB8_9HYPO</name>
<dbReference type="PROSITE" id="PS50850">
    <property type="entry name" value="MFS"/>
    <property type="match status" value="1"/>
</dbReference>
<keyword evidence="4 7" id="KW-0472">Membrane</keyword>
<dbReference type="SUPFAM" id="SSF103473">
    <property type="entry name" value="MFS general substrate transporter"/>
    <property type="match status" value="1"/>
</dbReference>
<dbReference type="Pfam" id="PF07690">
    <property type="entry name" value="MFS_1"/>
    <property type="match status" value="1"/>
</dbReference>
<dbReference type="PANTHER" id="PTHR23502">
    <property type="entry name" value="MAJOR FACILITATOR SUPERFAMILY"/>
    <property type="match status" value="1"/>
</dbReference>
<dbReference type="Gene3D" id="1.20.1250.20">
    <property type="entry name" value="MFS general substrate transporter like domains"/>
    <property type="match status" value="1"/>
</dbReference>
<evidence type="ECO:0000256" key="7">
    <source>
        <dbReference type="SAM" id="Phobius"/>
    </source>
</evidence>
<evidence type="ECO:0000313" key="10">
    <source>
        <dbReference type="Proteomes" id="UP001498421"/>
    </source>
</evidence>
<keyword evidence="10" id="KW-1185">Reference proteome</keyword>
<accession>A0ABR1IIB8</accession>
<evidence type="ECO:0000256" key="5">
    <source>
        <dbReference type="ARBA" id="ARBA00023180"/>
    </source>
</evidence>
<keyword evidence="5" id="KW-0325">Glycoprotein</keyword>
<keyword evidence="3 7" id="KW-1133">Transmembrane helix</keyword>
<protein>
    <recommendedName>
        <fullName evidence="8">Major facilitator superfamily (MFS) profile domain-containing protein</fullName>
    </recommendedName>
</protein>
<evidence type="ECO:0000256" key="1">
    <source>
        <dbReference type="ARBA" id="ARBA00004141"/>
    </source>
</evidence>
<evidence type="ECO:0000256" key="2">
    <source>
        <dbReference type="ARBA" id="ARBA00022692"/>
    </source>
</evidence>
<dbReference type="InterPro" id="IPR020846">
    <property type="entry name" value="MFS_dom"/>
</dbReference>
<evidence type="ECO:0000256" key="6">
    <source>
        <dbReference type="SAM" id="MobiDB-lite"/>
    </source>
</evidence>
<evidence type="ECO:0000259" key="8">
    <source>
        <dbReference type="PROSITE" id="PS50850"/>
    </source>
</evidence>
<gene>
    <name evidence="9" type="ORF">QQZ08_000617</name>
</gene>
<evidence type="ECO:0000256" key="4">
    <source>
        <dbReference type="ARBA" id="ARBA00023136"/>
    </source>
</evidence>
<reference evidence="9 10" key="1">
    <citation type="journal article" date="2025" name="Microbiol. Resour. Announc.">
        <title>Draft genome sequences for Neonectria magnoliae and Neonectria punicea, canker pathogens of Liriodendron tulipifera and Acer saccharum in West Virginia.</title>
        <authorList>
            <person name="Petronek H.M."/>
            <person name="Kasson M.T."/>
            <person name="Metheny A.M."/>
            <person name="Stauder C.M."/>
            <person name="Lovett B."/>
            <person name="Lynch S.C."/>
            <person name="Garnas J.R."/>
            <person name="Kasson L.R."/>
            <person name="Stajich J.E."/>
        </authorList>
    </citation>
    <scope>NUCLEOTIDE SEQUENCE [LARGE SCALE GENOMIC DNA]</scope>
    <source>
        <strain evidence="9 10">NRRL 64651</strain>
    </source>
</reference>
<feature type="domain" description="Major facilitator superfamily (MFS) profile" evidence="8">
    <location>
        <begin position="1"/>
        <end position="151"/>
    </location>
</feature>
<proteinExistence type="predicted"/>
<feature type="transmembrane region" description="Helical" evidence="7">
    <location>
        <begin position="126"/>
        <end position="146"/>
    </location>
</feature>
<comment type="caution">
    <text evidence="9">The sequence shown here is derived from an EMBL/GenBank/DDBJ whole genome shotgun (WGS) entry which is preliminary data.</text>
</comment>
<keyword evidence="2 7" id="KW-0812">Transmembrane</keyword>
<organism evidence="9 10">
    <name type="scientific">Neonectria magnoliae</name>
    <dbReference type="NCBI Taxonomy" id="2732573"/>
    <lineage>
        <taxon>Eukaryota</taxon>
        <taxon>Fungi</taxon>
        <taxon>Dikarya</taxon>
        <taxon>Ascomycota</taxon>
        <taxon>Pezizomycotina</taxon>
        <taxon>Sordariomycetes</taxon>
        <taxon>Hypocreomycetidae</taxon>
        <taxon>Hypocreales</taxon>
        <taxon>Nectriaceae</taxon>
        <taxon>Neonectria</taxon>
    </lineage>
</organism>
<evidence type="ECO:0000256" key="3">
    <source>
        <dbReference type="ARBA" id="ARBA00022989"/>
    </source>
</evidence>
<feature type="transmembrane region" description="Helical" evidence="7">
    <location>
        <begin position="98"/>
        <end position="120"/>
    </location>
</feature>
<dbReference type="PANTHER" id="PTHR23502:SF4">
    <property type="entry name" value="MAJOR FACILITATOR SUPERFAMILY (MFS) PROFILE DOMAIN-CONTAINING PROTEIN-RELATED"/>
    <property type="match status" value="1"/>
</dbReference>
<sequence length="212" mass="23492">MAAGMIPLAGTFRETLHKLSYVNGATPLALEFGRRPVYILSNVLMGIACVWLGIASNATYTSFIIGRVFLGLFEAPIKSIVPTTVTDIFFLQDRDEKVSFYGMSILGGNELGPLFSALIIQRFKMAWAFYIVARFICLGCTSIFFMSETKYTGTRPQPFPIPTEIGTDEKAGVERIENLGSISNTAPFFNLRHHGPGPPKPGQVETLREFRR</sequence>